<protein>
    <submittedName>
        <fullName evidence="1">Acid protease</fullName>
    </submittedName>
</protein>
<gene>
    <name evidence="1" type="ORF">BV22DRAFT_83663</name>
</gene>
<proteinExistence type="predicted"/>
<keyword evidence="1" id="KW-0378">Hydrolase</keyword>
<reference evidence="1" key="1">
    <citation type="journal article" date="2021" name="New Phytol.">
        <title>Evolutionary innovations through gain and loss of genes in the ectomycorrhizal Boletales.</title>
        <authorList>
            <person name="Wu G."/>
            <person name="Miyauchi S."/>
            <person name="Morin E."/>
            <person name="Kuo A."/>
            <person name="Drula E."/>
            <person name="Varga T."/>
            <person name="Kohler A."/>
            <person name="Feng B."/>
            <person name="Cao Y."/>
            <person name="Lipzen A."/>
            <person name="Daum C."/>
            <person name="Hundley H."/>
            <person name="Pangilinan J."/>
            <person name="Johnson J."/>
            <person name="Barry K."/>
            <person name="LaButti K."/>
            <person name="Ng V."/>
            <person name="Ahrendt S."/>
            <person name="Min B."/>
            <person name="Choi I.G."/>
            <person name="Park H."/>
            <person name="Plett J.M."/>
            <person name="Magnuson J."/>
            <person name="Spatafora J.W."/>
            <person name="Nagy L.G."/>
            <person name="Henrissat B."/>
            <person name="Grigoriev I.V."/>
            <person name="Yang Z.L."/>
            <person name="Xu J."/>
            <person name="Martin F.M."/>
        </authorList>
    </citation>
    <scope>NUCLEOTIDE SEQUENCE</scope>
    <source>
        <strain evidence="1">KUC20120723A-06</strain>
    </source>
</reference>
<dbReference type="Proteomes" id="UP000790709">
    <property type="component" value="Unassembled WGS sequence"/>
</dbReference>
<accession>A0ACB8BZY7</accession>
<dbReference type="EMBL" id="MU266334">
    <property type="protein sequence ID" value="KAH7930238.1"/>
    <property type="molecule type" value="Genomic_DNA"/>
</dbReference>
<keyword evidence="1" id="KW-0645">Protease</keyword>
<organism evidence="1 2">
    <name type="scientific">Leucogyrophana mollusca</name>
    <dbReference type="NCBI Taxonomy" id="85980"/>
    <lineage>
        <taxon>Eukaryota</taxon>
        <taxon>Fungi</taxon>
        <taxon>Dikarya</taxon>
        <taxon>Basidiomycota</taxon>
        <taxon>Agaricomycotina</taxon>
        <taxon>Agaricomycetes</taxon>
        <taxon>Agaricomycetidae</taxon>
        <taxon>Boletales</taxon>
        <taxon>Boletales incertae sedis</taxon>
        <taxon>Leucogyrophana</taxon>
    </lineage>
</organism>
<sequence>MQLPFFITVLIACLVHAMPVAAVPTRRAPNPNPGMITMPLKRLHNPRTDIHPQLLLQQHINRGQRRLARMAGRAEPSDHELRENLNKRMFMLENGPGSRVPGSTNDAVVSGSNFSRRRFRAGMAAAYGNSAPGGHHAKPAKGGAAMGAMNGTAGNTTTTSSGNVTVSGNGTTSANSTSSGVAEIDIQAATNGGLTPANAPTANNSLGLDIEADDVGYIATIQIGTPPKDFKILMDSGSADFWVGSENCQTATEGQSQGRRAQPQSGGGCGNHTFLGTQSSSSFVQSNQQFQVQYGSGAVAGVICQDNVNIAGLALNNHTFGVAELETVQFSGDTTPFDGLMGLAQSTLSEQNVSTPVESLASQGLISSAITSFKISRLADGLNDGEVTFGGLDATKFVASSLVTIPNVNQQGFWEGAVDAFTVNGTDAGLTGRTAILDTGTTLIMAPQQDATTIHQMLGGACDQQQCTIPCTTTSSLAISFGNASFAIDPRDLAVLPLDPNDPTGDCTSGIQAGSVGGANEWLVGDVFLKNAYFSTDVTKNQISLAKLTTS</sequence>
<comment type="caution">
    <text evidence="1">The sequence shown here is derived from an EMBL/GenBank/DDBJ whole genome shotgun (WGS) entry which is preliminary data.</text>
</comment>
<keyword evidence="2" id="KW-1185">Reference proteome</keyword>
<name>A0ACB8BZY7_9AGAM</name>
<evidence type="ECO:0000313" key="1">
    <source>
        <dbReference type="EMBL" id="KAH7930238.1"/>
    </source>
</evidence>
<evidence type="ECO:0000313" key="2">
    <source>
        <dbReference type="Proteomes" id="UP000790709"/>
    </source>
</evidence>